<evidence type="ECO:0000313" key="3">
    <source>
        <dbReference type="Proteomes" id="UP001560573"/>
    </source>
</evidence>
<name>A0ABV3ZM07_9BACT</name>
<reference evidence="2 3" key="1">
    <citation type="submission" date="2023-07" db="EMBL/GenBank/DDBJ databases">
        <authorList>
            <person name="Lian W.-H."/>
        </authorList>
    </citation>
    <scope>NUCLEOTIDE SEQUENCE [LARGE SCALE GENOMIC DNA]</scope>
    <source>
        <strain evidence="2 3">SYSU DXS3180</strain>
    </source>
</reference>
<dbReference type="EMBL" id="JAULBC010000007">
    <property type="protein sequence ID" value="MEX6690106.1"/>
    <property type="molecule type" value="Genomic_DNA"/>
</dbReference>
<dbReference type="RefSeq" id="WP_369331513.1">
    <property type="nucleotide sequence ID" value="NZ_JAULBC010000007.1"/>
</dbReference>
<sequence length="285" mass="33247">MLTIVFHLQAQASWRHSIKLFGTAITILFCTSAFAQLNKPVGTWINDDMEAIFIDSVRDENYLTNADFREEPFKLVIIKDTLSFQQRYTSSKTNFKVKYVDRYDFKVDQQSDSILVLRPVSEPSKNFFLGKEVLTFKKQETTVDKSIQFQKLVFHTTTCHGTCNAYHMELNNSRHFKLYAETVYDQDSFRTDSLDQGYFTGKVTDTLYHKLIAALQTSNLKTLRMKNEFCCDAPIITMIIYFNGQRKYFKSMSPPIVANNLINTLYEICKQNRGTKTNKKFMFEE</sequence>
<comment type="caution">
    <text evidence="2">The sequence shown here is derived from an EMBL/GenBank/DDBJ whole genome shotgun (WGS) entry which is preliminary data.</text>
</comment>
<evidence type="ECO:0000313" key="2">
    <source>
        <dbReference type="EMBL" id="MEX6690106.1"/>
    </source>
</evidence>
<dbReference type="Proteomes" id="UP001560573">
    <property type="component" value="Unassembled WGS sequence"/>
</dbReference>
<accession>A0ABV3ZM07</accession>
<dbReference type="Pfam" id="PF20033">
    <property type="entry name" value="DUF6438"/>
    <property type="match status" value="1"/>
</dbReference>
<feature type="domain" description="DUF6438" evidence="1">
    <location>
        <begin position="151"/>
        <end position="251"/>
    </location>
</feature>
<dbReference type="InterPro" id="IPR045497">
    <property type="entry name" value="DUF6438"/>
</dbReference>
<proteinExistence type="predicted"/>
<gene>
    <name evidence="2" type="ORF">QTN47_21535</name>
</gene>
<organism evidence="2 3">
    <name type="scientific">Danxiaibacter flavus</name>
    <dbReference type="NCBI Taxonomy" id="3049108"/>
    <lineage>
        <taxon>Bacteria</taxon>
        <taxon>Pseudomonadati</taxon>
        <taxon>Bacteroidota</taxon>
        <taxon>Chitinophagia</taxon>
        <taxon>Chitinophagales</taxon>
        <taxon>Chitinophagaceae</taxon>
        <taxon>Danxiaibacter</taxon>
    </lineage>
</organism>
<protein>
    <submittedName>
        <fullName evidence="2">DUF6438 domain-containing protein</fullName>
    </submittedName>
</protein>
<evidence type="ECO:0000259" key="1">
    <source>
        <dbReference type="Pfam" id="PF20033"/>
    </source>
</evidence>
<keyword evidence="3" id="KW-1185">Reference proteome</keyword>